<dbReference type="STRING" id="1291742.LOOC260_106580"/>
<gene>
    <name evidence="2" type="ORF">LOOC260_106580</name>
</gene>
<evidence type="ECO:0000313" key="2">
    <source>
        <dbReference type="EMBL" id="BAP85214.1"/>
    </source>
</evidence>
<dbReference type="RefSeq" id="WP_041093003.1">
    <property type="nucleotide sequence ID" value="NZ_AP014680.1"/>
</dbReference>
<reference evidence="2 3" key="1">
    <citation type="submission" date="2014-11" db="EMBL/GenBank/DDBJ databases">
        <title>Complete genome sequence and analysis of Lactobacillus hokkaidonensis LOOC260T.</title>
        <authorList>
            <person name="Tanizawa Y."/>
            <person name="Tohno M."/>
            <person name="Kaminuma E."/>
            <person name="Nakamura Y."/>
            <person name="Arita M."/>
        </authorList>
    </citation>
    <scope>NUCLEOTIDE SEQUENCE [LARGE SCALE GENOMIC DNA]</scope>
    <source>
        <strain evidence="2 3">LOOC260</strain>
    </source>
</reference>
<name>A0A0A1GW15_9LACO</name>
<dbReference type="InterPro" id="IPR012454">
    <property type="entry name" value="DUF1659"/>
</dbReference>
<feature type="domain" description="DUF1659" evidence="1">
    <location>
        <begin position="3"/>
        <end position="65"/>
    </location>
</feature>
<sequence>MIRTFTNAKVQLMMVGEDHEKGIARTFSHLPEDAKDEQIQTLGSLLETISADKFDNAIVTVSHQLDPK</sequence>
<dbReference type="HOGENOM" id="CLU_194484_0_0_9"/>
<evidence type="ECO:0000259" key="1">
    <source>
        <dbReference type="Pfam" id="PF07872"/>
    </source>
</evidence>
<dbReference type="KEGG" id="lho:LOOC260_106580"/>
<proteinExistence type="predicted"/>
<dbReference type="Pfam" id="PF07872">
    <property type="entry name" value="DUF1659"/>
    <property type="match status" value="1"/>
</dbReference>
<dbReference type="Proteomes" id="UP000031620">
    <property type="component" value="Chromosome"/>
</dbReference>
<protein>
    <recommendedName>
        <fullName evidence="1">DUF1659 domain-containing protein</fullName>
    </recommendedName>
</protein>
<dbReference type="AlphaFoldDB" id="A0A0A1GW15"/>
<dbReference type="EMBL" id="AP014680">
    <property type="protein sequence ID" value="BAP85214.1"/>
    <property type="molecule type" value="Genomic_DNA"/>
</dbReference>
<accession>A0A0A1GW15</accession>
<evidence type="ECO:0000313" key="3">
    <source>
        <dbReference type="Proteomes" id="UP000031620"/>
    </source>
</evidence>
<organism evidence="2 3">
    <name type="scientific">Paucilactobacillus hokkaidonensis JCM 18461</name>
    <dbReference type="NCBI Taxonomy" id="1291742"/>
    <lineage>
        <taxon>Bacteria</taxon>
        <taxon>Bacillati</taxon>
        <taxon>Bacillota</taxon>
        <taxon>Bacilli</taxon>
        <taxon>Lactobacillales</taxon>
        <taxon>Lactobacillaceae</taxon>
        <taxon>Paucilactobacillus</taxon>
    </lineage>
</organism>